<name>A0AA38RD89_9PEZI</name>
<dbReference type="Proteomes" id="UP001174694">
    <property type="component" value="Unassembled WGS sequence"/>
</dbReference>
<dbReference type="PROSITE" id="PS50097">
    <property type="entry name" value="BTB"/>
    <property type="match status" value="1"/>
</dbReference>
<proteinExistence type="predicted"/>
<evidence type="ECO:0000259" key="2">
    <source>
        <dbReference type="PROSITE" id="PS50097"/>
    </source>
</evidence>
<dbReference type="PANTHER" id="PTHR47843:SF5">
    <property type="entry name" value="BTB_POZ DOMAIN PROTEIN"/>
    <property type="match status" value="1"/>
</dbReference>
<dbReference type="Gene3D" id="3.30.710.10">
    <property type="entry name" value="Potassium Channel Kv1.1, Chain A"/>
    <property type="match status" value="1"/>
</dbReference>
<dbReference type="CDD" id="cd18186">
    <property type="entry name" value="BTB_POZ_ZBTB_KLHL-like"/>
    <property type="match status" value="1"/>
</dbReference>
<dbReference type="SUPFAM" id="SSF54695">
    <property type="entry name" value="POZ domain"/>
    <property type="match status" value="1"/>
</dbReference>
<evidence type="ECO:0000313" key="4">
    <source>
        <dbReference type="Proteomes" id="UP001174694"/>
    </source>
</evidence>
<evidence type="ECO:0000256" key="1">
    <source>
        <dbReference type="SAM" id="MobiDB-lite"/>
    </source>
</evidence>
<dbReference type="Pfam" id="PF00651">
    <property type="entry name" value="BTB"/>
    <property type="match status" value="1"/>
</dbReference>
<dbReference type="InterPro" id="IPR011333">
    <property type="entry name" value="SKP1/BTB/POZ_sf"/>
</dbReference>
<keyword evidence="4" id="KW-1185">Reference proteome</keyword>
<organism evidence="3 4">
    <name type="scientific">Pleurostoma richardsiae</name>
    <dbReference type="NCBI Taxonomy" id="41990"/>
    <lineage>
        <taxon>Eukaryota</taxon>
        <taxon>Fungi</taxon>
        <taxon>Dikarya</taxon>
        <taxon>Ascomycota</taxon>
        <taxon>Pezizomycotina</taxon>
        <taxon>Sordariomycetes</taxon>
        <taxon>Sordariomycetidae</taxon>
        <taxon>Calosphaeriales</taxon>
        <taxon>Pleurostomataceae</taxon>
        <taxon>Pleurostoma</taxon>
    </lineage>
</organism>
<protein>
    <recommendedName>
        <fullName evidence="2">BTB domain-containing protein</fullName>
    </recommendedName>
</protein>
<dbReference type="EMBL" id="JANBVO010000052">
    <property type="protein sequence ID" value="KAJ9133171.1"/>
    <property type="molecule type" value="Genomic_DNA"/>
</dbReference>
<feature type="region of interest" description="Disordered" evidence="1">
    <location>
        <begin position="345"/>
        <end position="371"/>
    </location>
</feature>
<accession>A0AA38RD89</accession>
<dbReference type="AlphaFoldDB" id="A0AA38RD89"/>
<gene>
    <name evidence="3" type="ORF">NKR23_g10918</name>
</gene>
<feature type="domain" description="BTB" evidence="2">
    <location>
        <begin position="151"/>
        <end position="218"/>
    </location>
</feature>
<feature type="compositionally biased region" description="Basic and acidic residues" evidence="1">
    <location>
        <begin position="351"/>
        <end position="371"/>
    </location>
</feature>
<dbReference type="PANTHER" id="PTHR47843">
    <property type="entry name" value="BTB DOMAIN-CONTAINING PROTEIN-RELATED"/>
    <property type="match status" value="1"/>
</dbReference>
<evidence type="ECO:0000313" key="3">
    <source>
        <dbReference type="EMBL" id="KAJ9133171.1"/>
    </source>
</evidence>
<comment type="caution">
    <text evidence="3">The sequence shown here is derived from an EMBL/GenBank/DDBJ whole genome shotgun (WGS) entry which is preliminary data.</text>
</comment>
<reference evidence="3" key="1">
    <citation type="submission" date="2022-07" db="EMBL/GenBank/DDBJ databases">
        <title>Fungi with potential for degradation of polypropylene.</title>
        <authorList>
            <person name="Gostincar C."/>
        </authorList>
    </citation>
    <scope>NUCLEOTIDE SEQUENCE</scope>
    <source>
        <strain evidence="3">EXF-13308</strain>
    </source>
</reference>
<sequence length="371" mass="41287">MAASRLALILPANGMEIGLVSYSFSQRDEPRVPYLDGWMGDAFSEQGFATFYVDAAESPGAEGTFIQAVEPSHHGCYLLYYTLSSLDSVNEICRQLIGDAFQEGRLFWRGNVLLIKYRGSLGVDHEYLDVPSGIVAAVVKFIRHCYENRELEKSVASEAGLTEAAHKVIVCTQSRVLAAAVRGGFAEAETNEIEVDFDVDTVDRMLDFLYTKDYRVESTPEAILCHARMNAIADYYDISQLVALANSRIDHAFREDWSAEAFFSLVRELSHSTGDTALHKLVASAAADHIEELVEMDAFADLGGLGDFAAGVLGACAARIQKLRSQLQHTNYQLAAERISHRRRRRRRRLCEREQPDRASLGHDSDMDSGY</sequence>
<dbReference type="InterPro" id="IPR000210">
    <property type="entry name" value="BTB/POZ_dom"/>
</dbReference>